<dbReference type="FunFam" id="3.40.970.10:FF:000002">
    <property type="entry name" value="Ribonuclease H"/>
    <property type="match status" value="1"/>
</dbReference>
<dbReference type="AlphaFoldDB" id="A0A0J1FWM7"/>
<dbReference type="InterPro" id="IPR009027">
    <property type="entry name" value="Ribosomal_bL9/RNase_H1_N"/>
</dbReference>
<dbReference type="Gene3D" id="3.30.420.10">
    <property type="entry name" value="Ribonuclease H-like superfamily/Ribonuclease H"/>
    <property type="match status" value="1"/>
</dbReference>
<evidence type="ECO:0000256" key="8">
    <source>
        <dbReference type="ARBA" id="ARBA00022759"/>
    </source>
</evidence>
<keyword evidence="10" id="KW-0460">Magnesium</keyword>
<evidence type="ECO:0000256" key="9">
    <source>
        <dbReference type="ARBA" id="ARBA00022801"/>
    </source>
</evidence>
<dbReference type="GO" id="GO:0046872">
    <property type="term" value="F:metal ion binding"/>
    <property type="evidence" value="ECO:0007669"/>
    <property type="project" value="UniProtKB-KW"/>
</dbReference>
<dbReference type="InterPro" id="IPR036397">
    <property type="entry name" value="RNaseH_sf"/>
</dbReference>
<organism evidence="12 13">
    <name type="scientific">Desulfosporosinus acididurans</name>
    <dbReference type="NCBI Taxonomy" id="476652"/>
    <lineage>
        <taxon>Bacteria</taxon>
        <taxon>Bacillati</taxon>
        <taxon>Bacillota</taxon>
        <taxon>Clostridia</taxon>
        <taxon>Eubacteriales</taxon>
        <taxon>Desulfitobacteriaceae</taxon>
        <taxon>Desulfosporosinus</taxon>
    </lineage>
</organism>
<dbReference type="Proteomes" id="UP000036356">
    <property type="component" value="Unassembled WGS sequence"/>
</dbReference>
<accession>A0A0J1FWM7</accession>
<evidence type="ECO:0000256" key="3">
    <source>
        <dbReference type="ARBA" id="ARBA00005300"/>
    </source>
</evidence>
<evidence type="ECO:0000256" key="10">
    <source>
        <dbReference type="ARBA" id="ARBA00022842"/>
    </source>
</evidence>
<reference evidence="12 13" key="1">
    <citation type="submission" date="2015-06" db="EMBL/GenBank/DDBJ databases">
        <title>Draft genome of the moderately acidophilic sulfate reducer Candidatus Desulfosporosinus acididurans strain M1.</title>
        <authorList>
            <person name="Poehlein A."/>
            <person name="Petzsch P."/>
            <person name="Johnson B.D."/>
            <person name="Schloemann M."/>
            <person name="Daniel R."/>
            <person name="Muehling M."/>
        </authorList>
    </citation>
    <scope>NUCLEOTIDE SEQUENCE [LARGE SCALE GENOMIC DNA]</scope>
    <source>
        <strain evidence="12 13">M1</strain>
    </source>
</reference>
<gene>
    <name evidence="12" type="primary">rnhA</name>
    <name evidence="12" type="ORF">DEAC_c02210</name>
</gene>
<evidence type="ECO:0000256" key="6">
    <source>
        <dbReference type="ARBA" id="ARBA00022722"/>
    </source>
</evidence>
<dbReference type="STRING" id="476652.DEAC_c02210"/>
<dbReference type="EC" id="3.1.26.4" evidence="4"/>
<evidence type="ECO:0000256" key="2">
    <source>
        <dbReference type="ARBA" id="ARBA00004065"/>
    </source>
</evidence>
<dbReference type="InterPro" id="IPR012337">
    <property type="entry name" value="RNaseH-like_sf"/>
</dbReference>
<evidence type="ECO:0000256" key="5">
    <source>
        <dbReference type="ARBA" id="ARBA00017721"/>
    </source>
</evidence>
<keyword evidence="13" id="KW-1185">Reference proteome</keyword>
<evidence type="ECO:0000313" key="13">
    <source>
        <dbReference type="Proteomes" id="UP000036356"/>
    </source>
</evidence>
<protein>
    <recommendedName>
        <fullName evidence="5">Ribonuclease H</fullName>
        <ecNumber evidence="4">3.1.26.4</ecNumber>
    </recommendedName>
</protein>
<dbReference type="Gene3D" id="3.40.970.10">
    <property type="entry name" value="Ribonuclease H1, N-terminal domain"/>
    <property type="match status" value="1"/>
</dbReference>
<dbReference type="CDD" id="cd09277">
    <property type="entry name" value="RNase_HI_bacteria_like"/>
    <property type="match status" value="1"/>
</dbReference>
<keyword evidence="9 12" id="KW-0378">Hydrolase</keyword>
<dbReference type="GO" id="GO:0043137">
    <property type="term" value="P:DNA replication, removal of RNA primer"/>
    <property type="evidence" value="ECO:0007669"/>
    <property type="project" value="TreeGrafter"/>
</dbReference>
<dbReference type="InterPro" id="IPR037056">
    <property type="entry name" value="RNase_H1_N_sf"/>
</dbReference>
<keyword evidence="8" id="KW-0255">Endonuclease</keyword>
<dbReference type="EMBL" id="LDZY01000001">
    <property type="protein sequence ID" value="KLU67815.1"/>
    <property type="molecule type" value="Genomic_DNA"/>
</dbReference>
<dbReference type="SUPFAM" id="SSF55658">
    <property type="entry name" value="L9 N-domain-like"/>
    <property type="match status" value="1"/>
</dbReference>
<comment type="function">
    <text evidence="2">Endonuclease that specifically degrades the RNA of RNA-DNA hybrids.</text>
</comment>
<dbReference type="PANTHER" id="PTHR10642:SF31">
    <property type="entry name" value="RIBONUCLEASE H1"/>
    <property type="match status" value="1"/>
</dbReference>
<dbReference type="GO" id="GO:0004523">
    <property type="term" value="F:RNA-DNA hybrid ribonuclease activity"/>
    <property type="evidence" value="ECO:0007669"/>
    <property type="project" value="UniProtKB-EC"/>
</dbReference>
<dbReference type="PANTHER" id="PTHR10642">
    <property type="entry name" value="RIBONUCLEASE H1"/>
    <property type="match status" value="1"/>
</dbReference>
<dbReference type="SUPFAM" id="SSF53098">
    <property type="entry name" value="Ribonuclease H-like"/>
    <property type="match status" value="1"/>
</dbReference>
<keyword evidence="7" id="KW-0479">Metal-binding</keyword>
<evidence type="ECO:0000256" key="1">
    <source>
        <dbReference type="ARBA" id="ARBA00001946"/>
    </source>
</evidence>
<evidence type="ECO:0000256" key="4">
    <source>
        <dbReference type="ARBA" id="ARBA00012180"/>
    </source>
</evidence>
<feature type="domain" description="RNase H type-1" evidence="11">
    <location>
        <begin position="73"/>
        <end position="206"/>
    </location>
</feature>
<dbReference type="GO" id="GO:0003676">
    <property type="term" value="F:nucleic acid binding"/>
    <property type="evidence" value="ECO:0007669"/>
    <property type="project" value="InterPro"/>
</dbReference>
<dbReference type="PATRIC" id="fig|476652.3.peg.217"/>
<dbReference type="InterPro" id="IPR050092">
    <property type="entry name" value="RNase_H"/>
</dbReference>
<dbReference type="Pfam" id="PF00075">
    <property type="entry name" value="RNase_H"/>
    <property type="match status" value="1"/>
</dbReference>
<comment type="similarity">
    <text evidence="3">Belongs to the RNase H family.</text>
</comment>
<evidence type="ECO:0000256" key="7">
    <source>
        <dbReference type="ARBA" id="ARBA00022723"/>
    </source>
</evidence>
<dbReference type="RefSeq" id="WP_047808175.1">
    <property type="nucleotide sequence ID" value="NZ_LDZY01000001.1"/>
</dbReference>
<dbReference type="InterPro" id="IPR011320">
    <property type="entry name" value="RNase_H1_N"/>
</dbReference>
<evidence type="ECO:0000313" key="12">
    <source>
        <dbReference type="EMBL" id="KLU67815.1"/>
    </source>
</evidence>
<comment type="caution">
    <text evidence="12">The sequence shown here is derived from an EMBL/GenBank/DDBJ whole genome shotgun (WGS) entry which is preliminary data.</text>
</comment>
<name>A0A0J1FWM7_9FIRM</name>
<proteinExistence type="inferred from homology"/>
<comment type="cofactor">
    <cofactor evidence="1">
        <name>Mg(2+)</name>
        <dbReference type="ChEBI" id="CHEBI:18420"/>
    </cofactor>
</comment>
<keyword evidence="6" id="KW-0540">Nuclease</keyword>
<evidence type="ECO:0000259" key="11">
    <source>
        <dbReference type="PROSITE" id="PS50879"/>
    </source>
</evidence>
<dbReference type="InterPro" id="IPR002156">
    <property type="entry name" value="RNaseH_domain"/>
</dbReference>
<sequence>MGKKNFYVVKEGYKKGLFDNWPDCQAAVKGYKGAVFKGFETKAEALAWKDDGEDQKGGVKTNSSEDKVCEANWEYDYDVYTDGSYRNGKYSFGYVFVKEGQVVFEANGAGENHEAAVMRNVAGEIAAVIHAVKKAKSLNAKIRIYHDYSGIAHWVTGAWKAKNKFTQAYVTFMKEYQGLYTFEKVAGHSGNRFNDYVDRLAKEALGINSK</sequence>
<dbReference type="Pfam" id="PF01693">
    <property type="entry name" value="Cauli_VI"/>
    <property type="match status" value="1"/>
</dbReference>
<dbReference type="PROSITE" id="PS50879">
    <property type="entry name" value="RNASE_H_1"/>
    <property type="match status" value="1"/>
</dbReference>